<organism evidence="1 2">
    <name type="scientific">Mariniblastus fucicola</name>
    <dbReference type="NCBI Taxonomy" id="980251"/>
    <lineage>
        <taxon>Bacteria</taxon>
        <taxon>Pseudomonadati</taxon>
        <taxon>Planctomycetota</taxon>
        <taxon>Planctomycetia</taxon>
        <taxon>Pirellulales</taxon>
        <taxon>Pirellulaceae</taxon>
        <taxon>Mariniblastus</taxon>
    </lineage>
</organism>
<sequence length="160" mass="18225">MNPVAQQFLTQEAILAYARDVDPAGNDQFAAQLRSVSADQLFDSSIADDELAQCCKSGLWLLHNFLHESHEISQSIHSAEGSWWHAIMHRTEGDFSNAKYWYRRAGEHQAFGDVTDGFDPYAFVDRCQQEYRNGSLSDDTQEIAFAEWKALFDYCYLNAA</sequence>
<evidence type="ECO:0000313" key="1">
    <source>
        <dbReference type="EMBL" id="QEG24206.1"/>
    </source>
</evidence>
<dbReference type="OrthoDB" id="370799at2"/>
<accession>A0A5B9PHR6</accession>
<protein>
    <submittedName>
        <fullName evidence="1">Uncharacterized protein</fullName>
    </submittedName>
</protein>
<dbReference type="EMBL" id="CP042912">
    <property type="protein sequence ID" value="QEG24206.1"/>
    <property type="molecule type" value="Genomic_DNA"/>
</dbReference>
<reference evidence="1 2" key="1">
    <citation type="submission" date="2019-08" db="EMBL/GenBank/DDBJ databases">
        <title>Deep-cultivation of Planctomycetes and their phenomic and genomic characterization uncovers novel biology.</title>
        <authorList>
            <person name="Wiegand S."/>
            <person name="Jogler M."/>
            <person name="Boedeker C."/>
            <person name="Pinto D."/>
            <person name="Vollmers J."/>
            <person name="Rivas-Marin E."/>
            <person name="Kohn T."/>
            <person name="Peeters S.H."/>
            <person name="Heuer A."/>
            <person name="Rast P."/>
            <person name="Oberbeckmann S."/>
            <person name="Bunk B."/>
            <person name="Jeske O."/>
            <person name="Meyerdierks A."/>
            <person name="Storesund J.E."/>
            <person name="Kallscheuer N."/>
            <person name="Luecker S."/>
            <person name="Lage O.M."/>
            <person name="Pohl T."/>
            <person name="Merkel B.J."/>
            <person name="Hornburger P."/>
            <person name="Mueller R.-W."/>
            <person name="Bruemmer F."/>
            <person name="Labrenz M."/>
            <person name="Spormann A.M."/>
            <person name="Op den Camp H."/>
            <person name="Overmann J."/>
            <person name="Amann R."/>
            <person name="Jetten M.S.M."/>
            <person name="Mascher T."/>
            <person name="Medema M.H."/>
            <person name="Devos D.P."/>
            <person name="Kaster A.-K."/>
            <person name="Ovreas L."/>
            <person name="Rohde M."/>
            <person name="Galperin M.Y."/>
            <person name="Jogler C."/>
        </authorList>
    </citation>
    <scope>NUCLEOTIDE SEQUENCE [LARGE SCALE GENOMIC DNA]</scope>
    <source>
        <strain evidence="1 2">FC18</strain>
    </source>
</reference>
<dbReference type="STRING" id="980251.GCA_001642875_00699"/>
<dbReference type="Proteomes" id="UP000322214">
    <property type="component" value="Chromosome"/>
</dbReference>
<keyword evidence="2" id="KW-1185">Reference proteome</keyword>
<gene>
    <name evidence="1" type="ORF">MFFC18_41230</name>
</gene>
<dbReference type="AlphaFoldDB" id="A0A5B9PHR6"/>
<proteinExistence type="predicted"/>
<dbReference type="KEGG" id="mff:MFFC18_41230"/>
<evidence type="ECO:0000313" key="2">
    <source>
        <dbReference type="Proteomes" id="UP000322214"/>
    </source>
</evidence>
<name>A0A5B9PHR6_9BACT</name>
<dbReference type="RefSeq" id="WP_075083491.1">
    <property type="nucleotide sequence ID" value="NZ_CP042912.1"/>
</dbReference>